<dbReference type="PANTHER" id="PTHR45661">
    <property type="entry name" value="SURFACE ANTIGEN"/>
    <property type="match status" value="1"/>
</dbReference>
<protein>
    <submittedName>
        <fullName evidence="1">Leucine-rich repeat domain-containing protein</fullName>
    </submittedName>
</protein>
<dbReference type="Gene3D" id="3.80.10.10">
    <property type="entry name" value="Ribonuclease Inhibitor"/>
    <property type="match status" value="4"/>
</dbReference>
<accession>A0ABY2TTE2</accession>
<comment type="caution">
    <text evidence="1">The sequence shown here is derived from an EMBL/GenBank/DDBJ whole genome shotgun (WGS) entry which is preliminary data.</text>
</comment>
<dbReference type="InterPro" id="IPR026906">
    <property type="entry name" value="LRR_5"/>
</dbReference>
<name>A0ABY2TTE2_9SPIR</name>
<keyword evidence="2" id="KW-1185">Reference proteome</keyword>
<gene>
    <name evidence="1" type="ORF">EZH24_06745</name>
</gene>
<evidence type="ECO:0000313" key="2">
    <source>
        <dbReference type="Proteomes" id="UP000310168"/>
    </source>
</evidence>
<dbReference type="InterPro" id="IPR053139">
    <property type="entry name" value="Surface_bspA-like"/>
</dbReference>
<organism evidence="1 2">
    <name type="scientific">Brachyspira catarrhinii</name>
    <dbReference type="NCBI Taxonomy" id="2528966"/>
    <lineage>
        <taxon>Bacteria</taxon>
        <taxon>Pseudomonadati</taxon>
        <taxon>Spirochaetota</taxon>
        <taxon>Spirochaetia</taxon>
        <taxon>Brachyspirales</taxon>
        <taxon>Brachyspiraceae</taxon>
        <taxon>Brachyspira</taxon>
    </lineage>
</organism>
<dbReference type="SUPFAM" id="SSF52058">
    <property type="entry name" value="L domain-like"/>
    <property type="match status" value="1"/>
</dbReference>
<dbReference type="EMBL" id="SJDU01000150">
    <property type="protein sequence ID" value="TKZ35157.1"/>
    <property type="molecule type" value="Genomic_DNA"/>
</dbReference>
<evidence type="ECO:0000313" key="1">
    <source>
        <dbReference type="EMBL" id="TKZ35157.1"/>
    </source>
</evidence>
<dbReference type="PANTHER" id="PTHR45661:SF3">
    <property type="entry name" value="IG-LIKE DOMAIN-CONTAINING PROTEIN"/>
    <property type="match status" value="1"/>
</dbReference>
<dbReference type="Proteomes" id="UP000310168">
    <property type="component" value="Unassembled WGS sequence"/>
</dbReference>
<dbReference type="InterPro" id="IPR032675">
    <property type="entry name" value="LRR_dom_sf"/>
</dbReference>
<sequence length="549" mass="63630">MLSLEMKYTALYWAMGFEEDEEDIFIKYYNNKYKIIIFAEKAYIDYGDKIYIDNSHIASILEHEDLVILECVNRLLDRGVSPEEIVITKEIGEPNIIYRDTAIFCEAWQKYNDDFSYNKYLYNVKYTSLLASGIIDVKNVIIKNNKKYYHGLFEDYSDFYNPNLISKYFIEADDDFIINNNELIKYNGKSEKVIVPEGIETLSANCFWNNQYVKEIVLPSSLKILGGDSFYFCKNLRKINIPKNVFLIGNNPFAACNNLEIIENESINFILIDRVLYTKDMTRIIYYPMNKKDESYNILDNTKYIGKHSFYNNIYLKKINVPNSVLHFENNPFSDCINLSDVVFNTKSYFNDKGVIYNRFMTMIVSVLQNADLENYVIPESVKYIGRNSFWNCKNIKNLTISKNIIKIGYNPFAGCSNINIFSDNPRFVIEDGMLLNEARDELICCPNNAAKTLKEIPKTITKLNARAFSCCSDLKDIILHEGIKLIDKSVFTLCSNIEKIYVPDSVEYINEWAFAGTDKLKEISISKNTILHKNALVGCNADIIIRDN</sequence>
<dbReference type="Pfam" id="PF13306">
    <property type="entry name" value="LRR_5"/>
    <property type="match status" value="4"/>
</dbReference>
<proteinExistence type="predicted"/>
<reference evidence="1 2" key="1">
    <citation type="journal article" date="2019" name="Anaerobe">
        <title>Brachyspira catarrhinii sp. nov., an anaerobic intestinal spirochaete isolated from vervet monkeys may have been misidentified as Brachyspira aalborgi in previous studies.</title>
        <authorList>
            <person name="Phillips N.D."/>
            <person name="La T."/>
            <person name="Hampson D.J."/>
        </authorList>
    </citation>
    <scope>NUCLEOTIDE SEQUENCE [LARGE SCALE GENOMIC DNA]</scope>
    <source>
        <strain evidence="1 2">Z12</strain>
    </source>
</reference>